<dbReference type="InterPro" id="IPR051266">
    <property type="entry name" value="CLCR"/>
</dbReference>
<feature type="domain" description="RING-type" evidence="3">
    <location>
        <begin position="93"/>
        <end position="137"/>
    </location>
</feature>
<dbReference type="Gramene" id="Kaladp0039s0698.1.v1.1">
    <property type="protein sequence ID" value="Kaladp0039s0698.1.v1.1"/>
    <property type="gene ID" value="Kaladp0039s0698.v1.1"/>
</dbReference>
<feature type="domain" description="VWFA" evidence="4">
    <location>
        <begin position="282"/>
        <end position="467"/>
    </location>
</feature>
<dbReference type="PANTHER" id="PTHR10579">
    <property type="entry name" value="CALCIUM-ACTIVATED CHLORIDE CHANNEL REGULATOR"/>
    <property type="match status" value="1"/>
</dbReference>
<dbReference type="Proteomes" id="UP000594263">
    <property type="component" value="Unplaced"/>
</dbReference>
<dbReference type="Gene3D" id="3.30.40.10">
    <property type="entry name" value="Zinc/RING finger domain, C3HC4 (zinc finger)"/>
    <property type="match status" value="1"/>
</dbReference>
<dbReference type="Pfam" id="PF14624">
    <property type="entry name" value="Vwaint"/>
    <property type="match status" value="1"/>
</dbReference>
<dbReference type="InterPro" id="IPR036465">
    <property type="entry name" value="vWFA_dom_sf"/>
</dbReference>
<dbReference type="InterPro" id="IPR032838">
    <property type="entry name" value="Vwaint_dom"/>
</dbReference>
<dbReference type="InterPro" id="IPR001841">
    <property type="entry name" value="Znf_RING"/>
</dbReference>
<evidence type="ECO:0000259" key="4">
    <source>
        <dbReference type="PROSITE" id="PS50234"/>
    </source>
</evidence>
<dbReference type="EnsemblPlants" id="Kaladp0039s0698.1.v1.1">
    <property type="protein sequence ID" value="Kaladp0039s0698.1.v1.1"/>
    <property type="gene ID" value="Kaladp0039s0698.v1.1"/>
</dbReference>
<accession>A0A7N0ZV53</accession>
<dbReference type="CDD" id="cd23114">
    <property type="entry name" value="RING-H2_WAVH2"/>
    <property type="match status" value="1"/>
</dbReference>
<dbReference type="PANTHER" id="PTHR10579:SF158">
    <property type="entry name" value="RETROELEMENT POL POLYPROTEIN-LIKE"/>
    <property type="match status" value="1"/>
</dbReference>
<evidence type="ECO:0000256" key="1">
    <source>
        <dbReference type="PROSITE-ProRule" id="PRU00175"/>
    </source>
</evidence>
<dbReference type="Pfam" id="PF17123">
    <property type="entry name" value="zf-RING_11"/>
    <property type="match status" value="1"/>
</dbReference>
<dbReference type="PROSITE" id="PS50089">
    <property type="entry name" value="ZF_RING_2"/>
    <property type="match status" value="1"/>
</dbReference>
<dbReference type="SMART" id="SM00327">
    <property type="entry name" value="VWA"/>
    <property type="match status" value="1"/>
</dbReference>
<reference evidence="5" key="1">
    <citation type="submission" date="2021-01" db="UniProtKB">
        <authorList>
            <consortium name="EnsemblPlants"/>
        </authorList>
    </citation>
    <scope>IDENTIFICATION</scope>
</reference>
<evidence type="ECO:0000259" key="3">
    <source>
        <dbReference type="PROSITE" id="PS50089"/>
    </source>
</evidence>
<dbReference type="AlphaFoldDB" id="A0A7N0ZV53"/>
<dbReference type="Pfam" id="PF00092">
    <property type="entry name" value="VWA"/>
    <property type="match status" value="1"/>
</dbReference>
<dbReference type="OMA" id="LSQTMTF"/>
<evidence type="ECO:0000313" key="6">
    <source>
        <dbReference type="Proteomes" id="UP000594263"/>
    </source>
</evidence>
<dbReference type="PROSITE" id="PS50234">
    <property type="entry name" value="VWFA"/>
    <property type="match status" value="1"/>
</dbReference>
<dbReference type="Gene3D" id="3.40.50.410">
    <property type="entry name" value="von Willebrand factor, type A domain"/>
    <property type="match status" value="1"/>
</dbReference>
<dbReference type="InterPro" id="IPR013083">
    <property type="entry name" value="Znf_RING/FYVE/PHD"/>
</dbReference>
<sequence>MTHNLFDRFRLRNYQMGSRWQKVKAALGFKSSCLYVPMAADDDRAPPPPSSDPDSVARFSDAGLVTQSTQSSGPASPRLRLSRSFSRSSKKICAICLAVMKPGKGHAIFTAECSHAFHFQCITSNVLHGNQACPVCRAQWKEVPFQSPISNLLNGKARIHPPPIAQRPTSPIQRPPPVRGSANRVVTSFFRASEPLVFNDDEPIVEISAGSASAKESSSNDGIGTILLKTCPEVTSVAKSSSYENFNVLVHVKAPRSSGTQMQCTNGSDSAQAAQNPRAPVDIVTVLDVSGSMAGTKLALLKRAMGFVIQHLGPSDRLSVVAFSSTARRLFPLKCMNDLGRQEALQAVNSLTTNGGTNIAEGLRKSSQVMRERQFKNPVASIMLLSDGQDTYTTFQTGGPSKPDYKSLIQKSFPCNSIPGSQTPVHAFGFGADHDADLMHMISETSGGTFSFIESESVIQDAFAQCIGGLLSVVAQEMKVTLECVHPVLKLSSIKSGSYRANLAGDSRTGSIEVGDLYADEERDFLVTLNISADKSIDEMSLLKVTCVYSDPRTKERVNGKETSEVRISRPDEVLHQDVSLEVDRQINRLLAAEGMADAKSAAEENDLTKAVNILDSCRTVLSQTASALAGDNLCTALCAELKEIQDRMASRAVYESSGRAYVLSGLSSHSWQRATARGDSTDLSMQFHAYQTPSMVDMVTRSQTLVFGPPSPNPMLRQARSFQGRLRQ</sequence>
<dbReference type="SUPFAM" id="SSF57850">
    <property type="entry name" value="RING/U-box"/>
    <property type="match status" value="1"/>
</dbReference>
<evidence type="ECO:0000313" key="5">
    <source>
        <dbReference type="EnsemblPlants" id="Kaladp0039s0698.1.v1.1"/>
    </source>
</evidence>
<dbReference type="GO" id="GO:0008270">
    <property type="term" value="F:zinc ion binding"/>
    <property type="evidence" value="ECO:0007669"/>
    <property type="project" value="UniProtKB-KW"/>
</dbReference>
<dbReference type="SMART" id="SM00184">
    <property type="entry name" value="RING"/>
    <property type="match status" value="1"/>
</dbReference>
<name>A0A7N0ZV53_KALFE</name>
<evidence type="ECO:0000256" key="2">
    <source>
        <dbReference type="SAM" id="MobiDB-lite"/>
    </source>
</evidence>
<keyword evidence="1" id="KW-0863">Zinc-finger</keyword>
<keyword evidence="1" id="KW-0479">Metal-binding</keyword>
<feature type="region of interest" description="Disordered" evidence="2">
    <location>
        <begin position="707"/>
        <end position="729"/>
    </location>
</feature>
<proteinExistence type="predicted"/>
<organism evidence="5 6">
    <name type="scientific">Kalanchoe fedtschenkoi</name>
    <name type="common">Lavender scallops</name>
    <name type="synonym">South American air plant</name>
    <dbReference type="NCBI Taxonomy" id="63787"/>
    <lineage>
        <taxon>Eukaryota</taxon>
        <taxon>Viridiplantae</taxon>
        <taxon>Streptophyta</taxon>
        <taxon>Embryophyta</taxon>
        <taxon>Tracheophyta</taxon>
        <taxon>Spermatophyta</taxon>
        <taxon>Magnoliopsida</taxon>
        <taxon>eudicotyledons</taxon>
        <taxon>Gunneridae</taxon>
        <taxon>Pentapetalae</taxon>
        <taxon>Saxifragales</taxon>
        <taxon>Crassulaceae</taxon>
        <taxon>Kalanchoe</taxon>
    </lineage>
</organism>
<keyword evidence="1" id="KW-0862">Zinc</keyword>
<keyword evidence="6" id="KW-1185">Reference proteome</keyword>
<dbReference type="InterPro" id="IPR002035">
    <property type="entry name" value="VWF_A"/>
</dbReference>
<dbReference type="SUPFAM" id="SSF53300">
    <property type="entry name" value="vWA-like"/>
    <property type="match status" value="1"/>
</dbReference>
<protein>
    <submittedName>
        <fullName evidence="5">Uncharacterized protein</fullName>
    </submittedName>
</protein>